<evidence type="ECO:0000313" key="2">
    <source>
        <dbReference type="Proteomes" id="UP000031532"/>
    </source>
</evidence>
<protein>
    <submittedName>
        <fullName evidence="1">Uncharacterized protein</fullName>
    </submittedName>
</protein>
<sequence>MSRPSQEKCRLCSKLSVTEAKLKHGQEGDRCWDDERCHNRRSYYRHRGVRNYNRKQHRRQSIAPELSQPTHTAILEIPAPALGAAIAHFYRETKDSPLHAIGAELWMGNHRVAKIEPVHCLGLAEAQVRMLLMRILEGFSSHSRVKIERFRSTVELHPTNCPIRPCPMHPNS</sequence>
<dbReference type="Proteomes" id="UP000031532">
    <property type="component" value="Unassembled WGS sequence"/>
</dbReference>
<proteinExistence type="predicted"/>
<dbReference type="RefSeq" id="WP_039710288.1">
    <property type="nucleotide sequence ID" value="NZ_JTJC03000008.1"/>
</dbReference>
<reference evidence="1 2" key="1">
    <citation type="journal article" date="2015" name="Genome Announc.">
        <title>Draft Genome Sequence of the Terrestrial Cyanobacterium Scytonema millei VB511283, Isolated from Eastern India.</title>
        <authorList>
            <person name="Sen D."/>
            <person name="Chandrababunaidu M.M."/>
            <person name="Singh D."/>
            <person name="Sanghi N."/>
            <person name="Ghorai A."/>
            <person name="Mishra G.P."/>
            <person name="Madduluri M."/>
            <person name="Adhikary S.P."/>
            <person name="Tripathy S."/>
        </authorList>
    </citation>
    <scope>NUCLEOTIDE SEQUENCE [LARGE SCALE GENOMIC DNA]</scope>
    <source>
        <strain evidence="1 2">VB511283</strain>
    </source>
</reference>
<dbReference type="EMBL" id="JTJC03000008">
    <property type="protein sequence ID" value="NHC37325.1"/>
    <property type="molecule type" value="Genomic_DNA"/>
</dbReference>
<dbReference type="OrthoDB" id="528961at2"/>
<gene>
    <name evidence="1" type="ORF">QH73_0022240</name>
</gene>
<comment type="caution">
    <text evidence="1">The sequence shown here is derived from an EMBL/GenBank/DDBJ whole genome shotgun (WGS) entry which is preliminary data.</text>
</comment>
<evidence type="ECO:0000313" key="1">
    <source>
        <dbReference type="EMBL" id="NHC37325.1"/>
    </source>
</evidence>
<dbReference type="AlphaFoldDB" id="A0A9X5E8I0"/>
<organism evidence="1 2">
    <name type="scientific">Scytonema millei VB511283</name>
    <dbReference type="NCBI Taxonomy" id="1245923"/>
    <lineage>
        <taxon>Bacteria</taxon>
        <taxon>Bacillati</taxon>
        <taxon>Cyanobacteriota</taxon>
        <taxon>Cyanophyceae</taxon>
        <taxon>Nostocales</taxon>
        <taxon>Scytonemataceae</taxon>
        <taxon>Scytonema</taxon>
    </lineage>
</organism>
<accession>A0A9X5E8I0</accession>
<keyword evidence="2" id="KW-1185">Reference proteome</keyword>
<name>A0A9X5E8I0_9CYAN</name>